<dbReference type="Pfam" id="PF00528">
    <property type="entry name" value="BPD_transp_1"/>
    <property type="match status" value="1"/>
</dbReference>
<dbReference type="InterPro" id="IPR058089">
    <property type="entry name" value="EgtUBC_SBD"/>
</dbReference>
<sequence>MKTIYDTFIQRYDEWLIALGQHLQISLIAILLAVLIAVPLAIFILKYKKLTEGLLQISGILQTIPSLALLGLFIPIMGIGTLPAIVALTLYAIFPILQNTITGFYQIDPNLEEAAEAFGLNRFEKLRKYQIALALPVIISGIRTSAVLVIGTATLAALIGAGGMGSFILLGIDRNNSDLILIGAISSAIIAVVFNYLIKKMETMPLKKIIIIFMALLIGVSASYSNKFFGKEEETITVAGKLGPEPEILMNMYKLLIEEATDLKVEVKPNFGKTTFIYEALKGGDIDIYTEYTGTIVTSLLNKAPELSNDPQEVYETAKESIREQDDLVLLDAMAFQNTYALAVRNDYAKQNNLTQISDLSRVEETAKAGFTLEFNDREDGVLGLRDLYGLNLNVATMEPSLRYQALLNDDVQIIETYSTDGEIAKYDLVLLKDDKKLFPPYQGAPLLRAETLEKHPELKDILNQLGGKITEEQMARMNYEVLFEEKPASQVAKAYLEASNLLGNQ</sequence>
<dbReference type="Proteomes" id="UP000199708">
    <property type="component" value="Unassembled WGS sequence"/>
</dbReference>
<dbReference type="SUPFAM" id="SSF161098">
    <property type="entry name" value="MetI-like"/>
    <property type="match status" value="1"/>
</dbReference>
<evidence type="ECO:0000256" key="2">
    <source>
        <dbReference type="ARBA" id="ARBA00022448"/>
    </source>
</evidence>
<dbReference type="Pfam" id="PF04069">
    <property type="entry name" value="OpuAC"/>
    <property type="match status" value="1"/>
</dbReference>
<dbReference type="STRING" id="120956.SAMN05421791_10229"/>
<evidence type="ECO:0000256" key="4">
    <source>
        <dbReference type="ARBA" id="ARBA00022989"/>
    </source>
</evidence>
<dbReference type="Gene3D" id="3.40.190.120">
    <property type="entry name" value="Osmoprotection protein (prox), domain 2"/>
    <property type="match status" value="1"/>
</dbReference>
<feature type="transmembrane region" description="Helical" evidence="8">
    <location>
        <begin position="209"/>
        <end position="225"/>
    </location>
</feature>
<evidence type="ECO:0000313" key="11">
    <source>
        <dbReference type="Proteomes" id="UP000199708"/>
    </source>
</evidence>
<dbReference type="InterPro" id="IPR051204">
    <property type="entry name" value="ABC_transp_perm/SBD"/>
</dbReference>
<feature type="transmembrane region" description="Helical" evidence="8">
    <location>
        <begin position="131"/>
        <end position="159"/>
    </location>
</feature>
<dbReference type="GO" id="GO:0043190">
    <property type="term" value="C:ATP-binding cassette (ABC) transporter complex"/>
    <property type="evidence" value="ECO:0007669"/>
    <property type="project" value="InterPro"/>
</dbReference>
<dbReference type="Gene3D" id="3.40.190.10">
    <property type="entry name" value="Periplasmic binding protein-like II"/>
    <property type="match status" value="1"/>
</dbReference>
<comment type="similarity">
    <text evidence="8">Belongs to the binding-protein-dependent transport system permease family.</text>
</comment>
<evidence type="ECO:0000256" key="8">
    <source>
        <dbReference type="RuleBase" id="RU363032"/>
    </source>
</evidence>
<evidence type="ECO:0000256" key="1">
    <source>
        <dbReference type="ARBA" id="ARBA00004141"/>
    </source>
</evidence>
<dbReference type="GO" id="GO:0022857">
    <property type="term" value="F:transmembrane transporter activity"/>
    <property type="evidence" value="ECO:0007669"/>
    <property type="project" value="InterPro"/>
</dbReference>
<gene>
    <name evidence="10" type="ORF">SAMN05421791_10229</name>
</gene>
<evidence type="ECO:0000256" key="6">
    <source>
        <dbReference type="ARBA" id="ARBA00035642"/>
    </source>
</evidence>
<evidence type="ECO:0000259" key="9">
    <source>
        <dbReference type="PROSITE" id="PS50928"/>
    </source>
</evidence>
<dbReference type="InterPro" id="IPR035906">
    <property type="entry name" value="MetI-like_sf"/>
</dbReference>
<dbReference type="InterPro" id="IPR000515">
    <property type="entry name" value="MetI-like"/>
</dbReference>
<evidence type="ECO:0000256" key="7">
    <source>
        <dbReference type="ARBA" id="ARBA00035652"/>
    </source>
</evidence>
<dbReference type="RefSeq" id="WP_090289128.1">
    <property type="nucleotide sequence ID" value="NZ_FNCK01000002.1"/>
</dbReference>
<keyword evidence="2 8" id="KW-0813">Transport</keyword>
<feature type="transmembrane region" description="Helical" evidence="8">
    <location>
        <begin position="25"/>
        <end position="47"/>
    </location>
</feature>
<dbReference type="FunFam" id="1.10.3720.10:FF:000001">
    <property type="entry name" value="Glycine betaine ABC transporter, permease"/>
    <property type="match status" value="1"/>
</dbReference>
<evidence type="ECO:0000256" key="5">
    <source>
        <dbReference type="ARBA" id="ARBA00023136"/>
    </source>
</evidence>
<name>A0A1G7QAL9_9LACT</name>
<comment type="subcellular location">
    <subcellularLocation>
        <location evidence="8">Cell membrane</location>
        <topology evidence="8">Multi-pass membrane protein</topology>
    </subcellularLocation>
    <subcellularLocation>
        <location evidence="1">Membrane</location>
        <topology evidence="1">Multi-pass membrane protein</topology>
    </subcellularLocation>
</comment>
<dbReference type="SUPFAM" id="SSF53850">
    <property type="entry name" value="Periplasmic binding protein-like II"/>
    <property type="match status" value="1"/>
</dbReference>
<dbReference type="Gene3D" id="1.10.3720.10">
    <property type="entry name" value="MetI-like"/>
    <property type="match status" value="1"/>
</dbReference>
<dbReference type="AlphaFoldDB" id="A0A1G7QAL9"/>
<protein>
    <submittedName>
        <fullName evidence="10">Osmoprotectant transport system permease protein</fullName>
    </submittedName>
</protein>
<evidence type="ECO:0000256" key="3">
    <source>
        <dbReference type="ARBA" id="ARBA00022692"/>
    </source>
</evidence>
<dbReference type="PANTHER" id="PTHR30177:SF4">
    <property type="entry name" value="OSMOPROTECTANT IMPORT PERMEASE PROTEIN OSMW"/>
    <property type="match status" value="1"/>
</dbReference>
<dbReference type="InterPro" id="IPR007210">
    <property type="entry name" value="ABC_Gly_betaine_transp_sub-bd"/>
</dbReference>
<dbReference type="PROSITE" id="PS50928">
    <property type="entry name" value="ABC_TM1"/>
    <property type="match status" value="1"/>
</dbReference>
<dbReference type="CDD" id="cd06261">
    <property type="entry name" value="TM_PBP2"/>
    <property type="match status" value="1"/>
</dbReference>
<keyword evidence="3 8" id="KW-0812">Transmembrane</keyword>
<dbReference type="EMBL" id="FNCK01000002">
    <property type="protein sequence ID" value="SDF95576.1"/>
    <property type="molecule type" value="Genomic_DNA"/>
</dbReference>
<dbReference type="OrthoDB" id="9801163at2"/>
<keyword evidence="11" id="KW-1185">Reference proteome</keyword>
<proteinExistence type="inferred from homology"/>
<organism evidence="10 11">
    <name type="scientific">Facklamia miroungae</name>
    <dbReference type="NCBI Taxonomy" id="120956"/>
    <lineage>
        <taxon>Bacteria</taxon>
        <taxon>Bacillati</taxon>
        <taxon>Bacillota</taxon>
        <taxon>Bacilli</taxon>
        <taxon>Lactobacillales</taxon>
        <taxon>Aerococcaceae</taxon>
        <taxon>Facklamia</taxon>
    </lineage>
</organism>
<feature type="domain" description="ABC transmembrane type-1" evidence="9">
    <location>
        <begin position="19"/>
        <end position="198"/>
    </location>
</feature>
<keyword evidence="5 8" id="KW-0472">Membrane</keyword>
<accession>A0A1G7QAL9</accession>
<comment type="similarity">
    <text evidence="6">In the C-terminal section; belongs to the OsmX family.</text>
</comment>
<dbReference type="PANTHER" id="PTHR30177">
    <property type="entry name" value="GLYCINE BETAINE/L-PROLINE TRANSPORT SYSTEM PERMEASE PROTEIN PROW"/>
    <property type="match status" value="1"/>
</dbReference>
<keyword evidence="4 8" id="KW-1133">Transmembrane helix</keyword>
<feature type="transmembrane region" description="Helical" evidence="8">
    <location>
        <begin position="67"/>
        <end position="94"/>
    </location>
</feature>
<dbReference type="GO" id="GO:0031460">
    <property type="term" value="P:glycine betaine transport"/>
    <property type="evidence" value="ECO:0007669"/>
    <property type="project" value="TreeGrafter"/>
</dbReference>
<reference evidence="10 11" key="1">
    <citation type="submission" date="2016-10" db="EMBL/GenBank/DDBJ databases">
        <authorList>
            <person name="de Groot N.N."/>
        </authorList>
    </citation>
    <scope>NUCLEOTIDE SEQUENCE [LARGE SCALE GENOMIC DNA]</scope>
    <source>
        <strain evidence="10 11">ATCC BAA-466</strain>
    </source>
</reference>
<dbReference type="CDD" id="cd13610">
    <property type="entry name" value="PBP2_ChoS"/>
    <property type="match status" value="1"/>
</dbReference>
<feature type="transmembrane region" description="Helical" evidence="8">
    <location>
        <begin position="179"/>
        <end position="197"/>
    </location>
</feature>
<evidence type="ECO:0000313" key="10">
    <source>
        <dbReference type="EMBL" id="SDF95576.1"/>
    </source>
</evidence>
<comment type="similarity">
    <text evidence="7">In the N-terminal section; belongs to the binding-protein-dependent transport system permease family.</text>
</comment>